<dbReference type="EMBL" id="JACHLR010000013">
    <property type="protein sequence ID" value="MBB4859655.1"/>
    <property type="molecule type" value="Genomic_DNA"/>
</dbReference>
<comment type="caution">
    <text evidence="1">The sequence shown here is derived from an EMBL/GenBank/DDBJ whole genome shotgun (WGS) entry which is preliminary data.</text>
</comment>
<accession>A0A7W7NXX2</accession>
<protein>
    <submittedName>
        <fullName evidence="1">Uncharacterized protein</fullName>
    </submittedName>
</protein>
<name>A0A7W7NXX2_9SPHN</name>
<gene>
    <name evidence="1" type="ORF">HNO88_002984</name>
</gene>
<dbReference type="RefSeq" id="WP_184246966.1">
    <property type="nucleotide sequence ID" value="NZ_JACHLR010000013.1"/>
</dbReference>
<dbReference type="Proteomes" id="UP000555448">
    <property type="component" value="Unassembled WGS sequence"/>
</dbReference>
<proteinExistence type="predicted"/>
<evidence type="ECO:0000313" key="1">
    <source>
        <dbReference type="EMBL" id="MBB4859655.1"/>
    </source>
</evidence>
<sequence length="82" mass="8599">MALTEPFPLLDDQHQRGRMVPAILADLRVVAARLFPEVTCATPARLETGRCPVAGAPVAVLPPAAAGASLFDPFHAPEVSNV</sequence>
<keyword evidence="2" id="KW-1185">Reference proteome</keyword>
<dbReference type="AlphaFoldDB" id="A0A7W7NXX2"/>
<evidence type="ECO:0000313" key="2">
    <source>
        <dbReference type="Proteomes" id="UP000555448"/>
    </source>
</evidence>
<organism evidence="1 2">
    <name type="scientific">Novosphingobium chloroacetimidivorans</name>
    <dbReference type="NCBI Taxonomy" id="1428314"/>
    <lineage>
        <taxon>Bacteria</taxon>
        <taxon>Pseudomonadati</taxon>
        <taxon>Pseudomonadota</taxon>
        <taxon>Alphaproteobacteria</taxon>
        <taxon>Sphingomonadales</taxon>
        <taxon>Sphingomonadaceae</taxon>
        <taxon>Novosphingobium</taxon>
    </lineage>
</organism>
<reference evidence="1 2" key="1">
    <citation type="submission" date="2020-08" db="EMBL/GenBank/DDBJ databases">
        <title>Functional genomics of gut bacteria from endangered species of beetles.</title>
        <authorList>
            <person name="Carlos-Shanley C."/>
        </authorList>
    </citation>
    <scope>NUCLEOTIDE SEQUENCE [LARGE SCALE GENOMIC DNA]</scope>
    <source>
        <strain evidence="1 2">S00245</strain>
    </source>
</reference>